<evidence type="ECO:0000313" key="4">
    <source>
        <dbReference type="EMBL" id="MFD1706188.1"/>
    </source>
</evidence>
<dbReference type="EMBL" id="JBHUEO010000009">
    <property type="protein sequence ID" value="MFD1706188.1"/>
    <property type="molecule type" value="Genomic_DNA"/>
</dbReference>
<evidence type="ECO:0000256" key="1">
    <source>
        <dbReference type="ARBA" id="ARBA00009275"/>
    </source>
</evidence>
<dbReference type="CDD" id="cd01310">
    <property type="entry name" value="TatD_DNAse"/>
    <property type="match status" value="1"/>
</dbReference>
<gene>
    <name evidence="4" type="ORF">ACFSCZ_05380</name>
</gene>
<evidence type="ECO:0000256" key="2">
    <source>
        <dbReference type="ARBA" id="ARBA00022723"/>
    </source>
</evidence>
<sequence length="261" mass="29989">MKPIIDAHIHLDLYEAAEIEEIMAGLENAQCTDVISVSYHLDSCRINLQLAETYHQVRPAFGFHPEQELPSDHEISQLFSWMENHAEDMVAVGEVGLPYYMRMEQGAGFSLQGYMELLEEFIKGAKRWNKPIVLHAVYDDAPAACDLLEKHGVKKAHFHWFKGDAPTTERIAENGWFISVTPDVLYEQEIRGLVQRYPLKQMMVETDGPWRFEGIFSGKMTHPRMIHQSVDQISSIKGCPPEAVYQTLYANTKEFYRLNGR</sequence>
<dbReference type="InterPro" id="IPR001130">
    <property type="entry name" value="TatD-like"/>
</dbReference>
<accession>A0ABW4KFE7</accession>
<comment type="similarity">
    <text evidence="1">Belongs to the metallo-dependent hydrolases superfamily. TatD-type hydrolase family.</text>
</comment>
<evidence type="ECO:0000256" key="3">
    <source>
        <dbReference type="ARBA" id="ARBA00022801"/>
    </source>
</evidence>
<keyword evidence="3 4" id="KW-0378">Hydrolase</keyword>
<name>A0ABW4KFE7_9BACI</name>
<reference evidence="5" key="1">
    <citation type="journal article" date="2019" name="Int. J. Syst. Evol. Microbiol.">
        <title>The Global Catalogue of Microorganisms (GCM) 10K type strain sequencing project: providing services to taxonomists for standard genome sequencing and annotation.</title>
        <authorList>
            <consortium name="The Broad Institute Genomics Platform"/>
            <consortium name="The Broad Institute Genome Sequencing Center for Infectious Disease"/>
            <person name="Wu L."/>
            <person name="Ma J."/>
        </authorList>
    </citation>
    <scope>NUCLEOTIDE SEQUENCE [LARGE SCALE GENOMIC DNA]</scope>
    <source>
        <strain evidence="5">CGMCC 1.12295</strain>
    </source>
</reference>
<keyword evidence="5" id="KW-1185">Reference proteome</keyword>
<dbReference type="PANTHER" id="PTHR46317">
    <property type="entry name" value="HYDROLASE OF PHP SUPERFAMILY-RELATED PROTEIN"/>
    <property type="match status" value="1"/>
</dbReference>
<dbReference type="SUPFAM" id="SSF51556">
    <property type="entry name" value="Metallo-dependent hydrolases"/>
    <property type="match status" value="1"/>
</dbReference>
<dbReference type="PIRSF" id="PIRSF005902">
    <property type="entry name" value="DNase_TatD"/>
    <property type="match status" value="1"/>
</dbReference>
<dbReference type="InterPro" id="IPR032466">
    <property type="entry name" value="Metal_Hydrolase"/>
</dbReference>
<evidence type="ECO:0000313" key="5">
    <source>
        <dbReference type="Proteomes" id="UP001597301"/>
    </source>
</evidence>
<comment type="caution">
    <text evidence="4">The sequence shown here is derived from an EMBL/GenBank/DDBJ whole genome shotgun (WGS) entry which is preliminary data.</text>
</comment>
<dbReference type="Pfam" id="PF01026">
    <property type="entry name" value="TatD_DNase"/>
    <property type="match status" value="1"/>
</dbReference>
<dbReference type="GO" id="GO:0016787">
    <property type="term" value="F:hydrolase activity"/>
    <property type="evidence" value="ECO:0007669"/>
    <property type="project" value="UniProtKB-KW"/>
</dbReference>
<organism evidence="4 5">
    <name type="scientific">Siminovitchia sediminis</name>
    <dbReference type="NCBI Taxonomy" id="1274353"/>
    <lineage>
        <taxon>Bacteria</taxon>
        <taxon>Bacillati</taxon>
        <taxon>Bacillota</taxon>
        <taxon>Bacilli</taxon>
        <taxon>Bacillales</taxon>
        <taxon>Bacillaceae</taxon>
        <taxon>Siminovitchia</taxon>
    </lineage>
</organism>
<protein>
    <submittedName>
        <fullName evidence="4">TatD family hydrolase</fullName>
    </submittedName>
</protein>
<keyword evidence="2" id="KW-0479">Metal-binding</keyword>
<dbReference type="PANTHER" id="PTHR46317:SF1">
    <property type="entry name" value="HYDROLASE, TATD FAMILY"/>
    <property type="match status" value="1"/>
</dbReference>
<dbReference type="Gene3D" id="3.20.20.140">
    <property type="entry name" value="Metal-dependent hydrolases"/>
    <property type="match status" value="1"/>
</dbReference>
<dbReference type="Proteomes" id="UP001597301">
    <property type="component" value="Unassembled WGS sequence"/>
</dbReference>
<dbReference type="RefSeq" id="WP_380772762.1">
    <property type="nucleotide sequence ID" value="NZ_JBHUEO010000009.1"/>
</dbReference>
<proteinExistence type="inferred from homology"/>